<dbReference type="Proteomes" id="UP001307889">
    <property type="component" value="Chromosome 4"/>
</dbReference>
<keyword evidence="4" id="KW-0436">Ligase</keyword>
<dbReference type="SMART" id="SM01001">
    <property type="entry name" value="AIRC"/>
    <property type="match status" value="1"/>
</dbReference>
<dbReference type="SUPFAM" id="SSF52255">
    <property type="entry name" value="N5-CAIR mutase (phosphoribosylaminoimidazole carboxylase, PurE)"/>
    <property type="match status" value="1"/>
</dbReference>
<evidence type="ECO:0000256" key="1">
    <source>
        <dbReference type="ARBA" id="ARBA00004672"/>
    </source>
</evidence>
<organism evidence="10 11">
    <name type="scientific">Nesidiocoris tenuis</name>
    <dbReference type="NCBI Taxonomy" id="355587"/>
    <lineage>
        <taxon>Eukaryota</taxon>
        <taxon>Metazoa</taxon>
        <taxon>Ecdysozoa</taxon>
        <taxon>Arthropoda</taxon>
        <taxon>Hexapoda</taxon>
        <taxon>Insecta</taxon>
        <taxon>Pterygota</taxon>
        <taxon>Neoptera</taxon>
        <taxon>Paraneoptera</taxon>
        <taxon>Hemiptera</taxon>
        <taxon>Heteroptera</taxon>
        <taxon>Panheteroptera</taxon>
        <taxon>Cimicomorpha</taxon>
        <taxon>Miridae</taxon>
        <taxon>Dicyphina</taxon>
        <taxon>Nesidiocoris</taxon>
    </lineage>
</organism>
<dbReference type="Pfam" id="PF01259">
    <property type="entry name" value="SAICAR_synt"/>
    <property type="match status" value="1"/>
</dbReference>
<gene>
    <name evidence="10" type="ORF">NTJ_06607</name>
</gene>
<sequence>MTSQEGITATSGAKNLQGYKLGKVIIEGKTKKVYEIECQPDEAIIVSKDRITAGDGVKSHELKGKAAISTATNAKVFDLLNKVGLKTSFIKVISDTAFLARKCQMIPIEWVARRLATGSFLKRNPGVEEGYRFTPPLIETFFKDDANHDPQWSEHQIIAANFKLNGVTITRHEVDIMRRTTVTVFEVLERAWESRNCALIDMKIEFGIDSNGEILVSDIIDSDSWRLWPSGDKRLMKDKQVYRNLEKVTDADLETIKSNFMWIASQLEYFSQSSTGLAVVLMGSPSDQEHARKIEKTCQIIGLPCELRVTSAHKGTEETLKIAAEYEGSGRDVVLIAVAGRSNGLGPVLSGNTTLPVINSPPVNSSNMSQDIWSSLCTPSGLSCTTVLYPETAALAAGQILAMKSHVLWGTLRVKNLSNYLALKKADQRMRTNKEI</sequence>
<dbReference type="PANTHER" id="PTHR43599">
    <property type="entry name" value="MULTIFUNCTIONAL PROTEIN ADE2"/>
    <property type="match status" value="1"/>
</dbReference>
<dbReference type="Pfam" id="PF00731">
    <property type="entry name" value="AIRC"/>
    <property type="match status" value="1"/>
</dbReference>
<comment type="pathway">
    <text evidence="2">Purine metabolism; IMP biosynthesis via de novo pathway; 5-amino-1-(5-phospho-D-ribosyl)imidazole-4-carboxylate from 5-amino-1-(5-phospho-D-ribosyl)imidazole (carboxylase route): step 1/1.</text>
</comment>
<dbReference type="PROSITE" id="PS01058">
    <property type="entry name" value="SAICAR_SYNTHETASE_2"/>
    <property type="match status" value="1"/>
</dbReference>
<reference evidence="10 11" key="1">
    <citation type="submission" date="2023-09" db="EMBL/GenBank/DDBJ databases">
        <title>Nesidiocoris tenuis whole genome shotgun sequence.</title>
        <authorList>
            <person name="Shibata T."/>
            <person name="Shimoda M."/>
            <person name="Kobayashi T."/>
            <person name="Uehara T."/>
        </authorList>
    </citation>
    <scope>NUCLEOTIDE SEQUENCE [LARGE SCALE GENOMIC DNA]</scope>
    <source>
        <strain evidence="10 11">Japan</strain>
    </source>
</reference>
<keyword evidence="11" id="KW-1185">Reference proteome</keyword>
<keyword evidence="7" id="KW-0067">ATP-binding</keyword>
<dbReference type="InterPro" id="IPR000031">
    <property type="entry name" value="PurE_dom"/>
</dbReference>
<dbReference type="InterPro" id="IPR028923">
    <property type="entry name" value="SAICAR_synt/ADE2_N"/>
</dbReference>
<dbReference type="PANTHER" id="PTHR43599:SF3">
    <property type="entry name" value="SI:DKEY-6E2.2"/>
    <property type="match status" value="1"/>
</dbReference>
<evidence type="ECO:0000256" key="4">
    <source>
        <dbReference type="ARBA" id="ARBA00022598"/>
    </source>
</evidence>
<dbReference type="PROSITE" id="PS01057">
    <property type="entry name" value="SAICAR_SYNTHETASE_1"/>
    <property type="match status" value="1"/>
</dbReference>
<evidence type="ECO:0000256" key="8">
    <source>
        <dbReference type="ARBA" id="ARBA00023268"/>
    </source>
</evidence>
<name>A0ABN7AP02_9HEMI</name>
<evidence type="ECO:0000256" key="5">
    <source>
        <dbReference type="ARBA" id="ARBA00022741"/>
    </source>
</evidence>
<evidence type="ECO:0000259" key="9">
    <source>
        <dbReference type="SMART" id="SM01001"/>
    </source>
</evidence>
<dbReference type="EMBL" id="AP028912">
    <property type="protein sequence ID" value="BES93798.1"/>
    <property type="molecule type" value="Genomic_DNA"/>
</dbReference>
<keyword evidence="5" id="KW-0547">Nucleotide-binding</keyword>
<keyword evidence="8" id="KW-0511">Multifunctional enzyme</keyword>
<evidence type="ECO:0000313" key="10">
    <source>
        <dbReference type="EMBL" id="BES93798.1"/>
    </source>
</evidence>
<dbReference type="CDD" id="cd01416">
    <property type="entry name" value="SAICAR_synt_Ade5"/>
    <property type="match status" value="1"/>
</dbReference>
<protein>
    <submittedName>
        <fullName evidence="10">Purine biosynthesis protein 6, pur6</fullName>
    </submittedName>
</protein>
<evidence type="ECO:0000256" key="3">
    <source>
        <dbReference type="ARBA" id="ARBA00011020"/>
    </source>
</evidence>
<dbReference type="InterPro" id="IPR018236">
    <property type="entry name" value="SAICAR_synthetase_CS"/>
</dbReference>
<dbReference type="Gene3D" id="3.30.470.20">
    <property type="entry name" value="ATP-grasp fold, B domain"/>
    <property type="match status" value="1"/>
</dbReference>
<accession>A0ABN7AP02</accession>
<dbReference type="Gene3D" id="3.40.50.1970">
    <property type="match status" value="1"/>
</dbReference>
<dbReference type="SUPFAM" id="SSF56104">
    <property type="entry name" value="SAICAR synthase-like"/>
    <property type="match status" value="1"/>
</dbReference>
<evidence type="ECO:0000256" key="6">
    <source>
        <dbReference type="ARBA" id="ARBA00022755"/>
    </source>
</evidence>
<comment type="similarity">
    <text evidence="3">In the N-terminal section; belongs to the SAICAR synthetase family.</text>
</comment>
<feature type="domain" description="PurE" evidence="9">
    <location>
        <begin position="276"/>
        <end position="423"/>
    </location>
</feature>
<evidence type="ECO:0000256" key="2">
    <source>
        <dbReference type="ARBA" id="ARBA00004747"/>
    </source>
</evidence>
<comment type="pathway">
    <text evidence="1">Purine metabolism; IMP biosynthesis via de novo pathway; 5-amino-1-(5-phospho-D-ribosyl)imidazole-4-carboxamide from 5-amino-1-(5-phospho-D-ribosyl)imidazole-4-carboxylate: step 1/2.</text>
</comment>
<evidence type="ECO:0000313" key="11">
    <source>
        <dbReference type="Proteomes" id="UP001307889"/>
    </source>
</evidence>
<dbReference type="InterPro" id="IPR050089">
    <property type="entry name" value="SAICAR_synthetase"/>
</dbReference>
<keyword evidence="6" id="KW-0658">Purine biosynthesis</keyword>
<dbReference type="HAMAP" id="MF_00137">
    <property type="entry name" value="SAICAR_synth"/>
    <property type="match status" value="1"/>
</dbReference>
<proteinExistence type="inferred from homology"/>
<evidence type="ECO:0000256" key="7">
    <source>
        <dbReference type="ARBA" id="ARBA00022840"/>
    </source>
</evidence>
<dbReference type="Gene3D" id="3.30.200.20">
    <property type="entry name" value="Phosphorylase Kinase, domain 1"/>
    <property type="match status" value="1"/>
</dbReference>